<evidence type="ECO:0000313" key="7">
    <source>
        <dbReference type="EMBL" id="SHG07960.1"/>
    </source>
</evidence>
<dbReference type="InterPro" id="IPR003807">
    <property type="entry name" value="DUF202"/>
</dbReference>
<dbReference type="RefSeq" id="WP_073277154.1">
    <property type="nucleotide sequence ID" value="NZ_FQVA01000006.1"/>
</dbReference>
<evidence type="ECO:0000313" key="8">
    <source>
        <dbReference type="Proteomes" id="UP000184170"/>
    </source>
</evidence>
<protein>
    <submittedName>
        <fullName evidence="7">Putative membrane protein</fullName>
    </submittedName>
</protein>
<dbReference type="AlphaFoldDB" id="A0A1M5GW73"/>
<dbReference type="EMBL" id="FQVA01000006">
    <property type="protein sequence ID" value="SHG07960.1"/>
    <property type="molecule type" value="Genomic_DNA"/>
</dbReference>
<evidence type="ECO:0000256" key="1">
    <source>
        <dbReference type="ARBA" id="ARBA00004127"/>
    </source>
</evidence>
<comment type="subcellular location">
    <subcellularLocation>
        <location evidence="1">Endomembrane system</location>
        <topology evidence="1">Multi-pass membrane protein</topology>
    </subcellularLocation>
</comment>
<keyword evidence="8" id="KW-1185">Reference proteome</keyword>
<evidence type="ECO:0000256" key="3">
    <source>
        <dbReference type="ARBA" id="ARBA00022989"/>
    </source>
</evidence>
<keyword evidence="2 5" id="KW-0812">Transmembrane</keyword>
<gene>
    <name evidence="7" type="ORF">SAMN04487965_3275</name>
</gene>
<evidence type="ECO:0000259" key="6">
    <source>
        <dbReference type="Pfam" id="PF02656"/>
    </source>
</evidence>
<name>A0A1M5GW73_9GAMM</name>
<dbReference type="Pfam" id="PF02656">
    <property type="entry name" value="DUF202"/>
    <property type="match status" value="1"/>
</dbReference>
<keyword evidence="3 5" id="KW-1133">Transmembrane helix</keyword>
<accession>A0A1M5GW73</accession>
<feature type="transmembrane region" description="Helical" evidence="5">
    <location>
        <begin position="97"/>
        <end position="119"/>
    </location>
</feature>
<dbReference type="Proteomes" id="UP000184170">
    <property type="component" value="Unassembled WGS sequence"/>
</dbReference>
<proteinExistence type="predicted"/>
<evidence type="ECO:0000256" key="5">
    <source>
        <dbReference type="SAM" id="Phobius"/>
    </source>
</evidence>
<feature type="domain" description="DUF202" evidence="6">
    <location>
        <begin position="10"/>
        <end position="82"/>
    </location>
</feature>
<keyword evidence="4 5" id="KW-0472">Membrane</keyword>
<organism evidence="7 8">
    <name type="scientific">Microbulbifer donghaiensis</name>
    <dbReference type="NCBI Taxonomy" id="494016"/>
    <lineage>
        <taxon>Bacteria</taxon>
        <taxon>Pseudomonadati</taxon>
        <taxon>Pseudomonadota</taxon>
        <taxon>Gammaproteobacteria</taxon>
        <taxon>Cellvibrionales</taxon>
        <taxon>Microbulbiferaceae</taxon>
        <taxon>Microbulbifer</taxon>
    </lineage>
</organism>
<dbReference type="GO" id="GO:0012505">
    <property type="term" value="C:endomembrane system"/>
    <property type="evidence" value="ECO:0007669"/>
    <property type="project" value="UniProtKB-SubCell"/>
</dbReference>
<dbReference type="OrthoDB" id="582337at2"/>
<evidence type="ECO:0000256" key="2">
    <source>
        <dbReference type="ARBA" id="ARBA00022692"/>
    </source>
</evidence>
<sequence>MPDSPDPNVLFSAERTLLAWNRTSSSLMAFGFVVERFGVFLKIEGHADFQELQRNISFTIGISFVFLASFIALFSVWQYRRILNTLCPAGVPAGYNLYFGMITNGIVGLLGAALIIYLLRGIL</sequence>
<evidence type="ECO:0000256" key="4">
    <source>
        <dbReference type="ARBA" id="ARBA00023136"/>
    </source>
</evidence>
<reference evidence="8" key="1">
    <citation type="submission" date="2016-11" db="EMBL/GenBank/DDBJ databases">
        <authorList>
            <person name="Varghese N."/>
            <person name="Submissions S."/>
        </authorList>
    </citation>
    <scope>NUCLEOTIDE SEQUENCE [LARGE SCALE GENOMIC DNA]</scope>
    <source>
        <strain evidence="8">CGMCC 1.7063</strain>
    </source>
</reference>
<feature type="transmembrane region" description="Helical" evidence="5">
    <location>
        <begin position="55"/>
        <end position="77"/>
    </location>
</feature>